<dbReference type="Proteomes" id="UP001249851">
    <property type="component" value="Unassembled WGS sequence"/>
</dbReference>
<organism evidence="1 2">
    <name type="scientific">Acropora cervicornis</name>
    <name type="common">Staghorn coral</name>
    <dbReference type="NCBI Taxonomy" id="6130"/>
    <lineage>
        <taxon>Eukaryota</taxon>
        <taxon>Metazoa</taxon>
        <taxon>Cnidaria</taxon>
        <taxon>Anthozoa</taxon>
        <taxon>Hexacorallia</taxon>
        <taxon>Scleractinia</taxon>
        <taxon>Astrocoeniina</taxon>
        <taxon>Acroporidae</taxon>
        <taxon>Acropora</taxon>
    </lineage>
</organism>
<protein>
    <submittedName>
        <fullName evidence="1">Uncharacterized protein</fullName>
    </submittedName>
</protein>
<name>A0AAD9URB3_ACRCE</name>
<accession>A0AAD9URB3</accession>
<evidence type="ECO:0000313" key="2">
    <source>
        <dbReference type="Proteomes" id="UP001249851"/>
    </source>
</evidence>
<comment type="caution">
    <text evidence="1">The sequence shown here is derived from an EMBL/GenBank/DDBJ whole genome shotgun (WGS) entry which is preliminary data.</text>
</comment>
<proteinExistence type="predicted"/>
<sequence>MSLLHGECGFVGLSHALSTYIVIDGIITAYLSAYLSVEDVPDFSVQEALNQINDAKSNEELQTLGNRSDVSLQLYHAGFGNEQLSLNNKSKATQCILHHQVIRSRRDAIIGLKNGLDTANFLDLLTANSGCLQLIFPLSHEVQYSANDIMALIDKTSLTGISDKQRKVFEWFTCYLTVLEEADNVKMDKQKLLHSYVWSCQD</sequence>
<dbReference type="EMBL" id="JARQWQ010000242">
    <property type="protein sequence ID" value="KAK2546920.1"/>
    <property type="molecule type" value="Genomic_DNA"/>
</dbReference>
<keyword evidence="2" id="KW-1185">Reference proteome</keyword>
<reference evidence="1" key="1">
    <citation type="journal article" date="2023" name="G3 (Bethesda)">
        <title>Whole genome assembly and annotation of the endangered Caribbean coral Acropora cervicornis.</title>
        <authorList>
            <person name="Selwyn J.D."/>
            <person name="Vollmer S.V."/>
        </authorList>
    </citation>
    <scope>NUCLEOTIDE SEQUENCE</scope>
    <source>
        <strain evidence="1">K2</strain>
    </source>
</reference>
<reference evidence="1" key="2">
    <citation type="journal article" date="2023" name="Science">
        <title>Genomic signatures of disease resistance in endangered staghorn corals.</title>
        <authorList>
            <person name="Vollmer S.V."/>
            <person name="Selwyn J.D."/>
            <person name="Despard B.A."/>
            <person name="Roesel C.L."/>
        </authorList>
    </citation>
    <scope>NUCLEOTIDE SEQUENCE</scope>
    <source>
        <strain evidence="1">K2</strain>
    </source>
</reference>
<evidence type="ECO:0000313" key="1">
    <source>
        <dbReference type="EMBL" id="KAK2546920.1"/>
    </source>
</evidence>
<dbReference type="AlphaFoldDB" id="A0AAD9URB3"/>
<gene>
    <name evidence="1" type="ORF">P5673_033340</name>
</gene>